<evidence type="ECO:0000313" key="1">
    <source>
        <dbReference type="EMBL" id="CAG6522119.1"/>
    </source>
</evidence>
<proteinExistence type="predicted"/>
<organism evidence="1">
    <name type="scientific">Culex pipiens</name>
    <name type="common">House mosquito</name>
    <dbReference type="NCBI Taxonomy" id="7175"/>
    <lineage>
        <taxon>Eukaryota</taxon>
        <taxon>Metazoa</taxon>
        <taxon>Ecdysozoa</taxon>
        <taxon>Arthropoda</taxon>
        <taxon>Hexapoda</taxon>
        <taxon>Insecta</taxon>
        <taxon>Pterygota</taxon>
        <taxon>Neoptera</taxon>
        <taxon>Endopterygota</taxon>
        <taxon>Diptera</taxon>
        <taxon>Nematocera</taxon>
        <taxon>Culicoidea</taxon>
        <taxon>Culicidae</taxon>
        <taxon>Culicinae</taxon>
        <taxon>Culicini</taxon>
        <taxon>Culex</taxon>
        <taxon>Culex</taxon>
    </lineage>
</organism>
<reference evidence="1" key="1">
    <citation type="submission" date="2021-05" db="EMBL/GenBank/DDBJ databases">
        <authorList>
            <person name="Alioto T."/>
            <person name="Alioto T."/>
            <person name="Gomez Garrido J."/>
        </authorList>
    </citation>
    <scope>NUCLEOTIDE SEQUENCE</scope>
</reference>
<dbReference type="EMBL" id="HBUE01290529">
    <property type="protein sequence ID" value="CAG6573733.1"/>
    <property type="molecule type" value="Transcribed_RNA"/>
</dbReference>
<name>A0A8D8GWU1_CULPI</name>
<sequence length="126" mass="14399">MRAYLLRVEFSLDGVSSESEVFPWVSNFDSHKKWRPFGPCLCRGVRGVSHFFPWGVLNTHNTPLRYGPDWTRLPVACQWKFPSSPKSLAPIQTRVLTFTKTSEDLIARYRFSSVAGLSMMASLCPR</sequence>
<accession>A0A8D8GWU1</accession>
<dbReference type="AlphaFoldDB" id="A0A8D8GWU1"/>
<dbReference type="EMBL" id="HBUE01184842">
    <property type="protein sequence ID" value="CAG6522119.1"/>
    <property type="molecule type" value="Transcribed_RNA"/>
</dbReference>
<protein>
    <submittedName>
        <fullName evidence="1">(northern house mosquito) hypothetical protein</fullName>
    </submittedName>
</protein>